<proteinExistence type="predicted"/>
<evidence type="ECO:0000313" key="2">
    <source>
        <dbReference type="EMBL" id="KAB1883515.1"/>
    </source>
</evidence>
<dbReference type="RefSeq" id="WP_151486943.1">
    <property type="nucleotide sequence ID" value="NZ_BAAAIN010000001.1"/>
</dbReference>
<dbReference type="AlphaFoldDB" id="A0AAD3ZY63"/>
<name>A0AAD3ZY63_MICMQ</name>
<comment type="caution">
    <text evidence="2">The sequence shown here is derived from an EMBL/GenBank/DDBJ whole genome shotgun (WGS) entry which is preliminary data.</text>
</comment>
<feature type="region of interest" description="Disordered" evidence="1">
    <location>
        <begin position="166"/>
        <end position="197"/>
    </location>
</feature>
<gene>
    <name evidence="2" type="ORF">F6W70_12985</name>
</gene>
<reference evidence="2 3" key="1">
    <citation type="submission" date="2019-09" db="EMBL/GenBank/DDBJ databases">
        <title>Whole genome sequencing of Microbacterium maritypicum.</title>
        <authorList>
            <person name="Lenchi N."/>
        </authorList>
    </citation>
    <scope>NUCLEOTIDE SEQUENCE [LARGE SCALE GENOMIC DNA]</scope>
    <source>
        <strain evidence="2 3">DSM 12512</strain>
    </source>
</reference>
<evidence type="ECO:0000256" key="1">
    <source>
        <dbReference type="SAM" id="MobiDB-lite"/>
    </source>
</evidence>
<evidence type="ECO:0000313" key="3">
    <source>
        <dbReference type="Proteomes" id="UP000436027"/>
    </source>
</evidence>
<organism evidence="2 3">
    <name type="scientific">Microbacterium maritypicum</name>
    <name type="common">Microbacterium liquefaciens</name>
    <dbReference type="NCBI Taxonomy" id="33918"/>
    <lineage>
        <taxon>Bacteria</taxon>
        <taxon>Bacillati</taxon>
        <taxon>Actinomycetota</taxon>
        <taxon>Actinomycetes</taxon>
        <taxon>Micrococcales</taxon>
        <taxon>Microbacteriaceae</taxon>
        <taxon>Microbacterium</taxon>
    </lineage>
</organism>
<dbReference type="EMBL" id="WAAQ01000002">
    <property type="protein sequence ID" value="KAB1883515.1"/>
    <property type="molecule type" value="Genomic_DNA"/>
</dbReference>
<protein>
    <submittedName>
        <fullName evidence="2">Uncharacterized protein</fullName>
    </submittedName>
</protein>
<dbReference type="Proteomes" id="UP000436027">
    <property type="component" value="Unassembled WGS sequence"/>
</dbReference>
<sequence length="197" mass="21417">MTVLHTVLHSTAFVWNDPQRDVRKLWPTDTEVGAHDIVVAGRSLTDLARERRTPCVLIAPTGPSAVHPEADAHVTLVVARIIAREEPHGWHREVVVTVDCALHALAPLVTHIDLLHSPRARDLAPTTLQTASDDTRLKARLPQACAPGDLVVFTCTGTLSLSQVVPRENPGAERDDAEETEATGRACRKYQSDAGVD</sequence>
<accession>A0AAD3ZY63</accession>